<name>A0A1H5ZH55_9BACT</name>
<accession>A0A1H5ZH55</accession>
<reference evidence="5 6" key="1">
    <citation type="submission" date="2016-10" db="EMBL/GenBank/DDBJ databases">
        <authorList>
            <person name="de Groot N.N."/>
        </authorList>
    </citation>
    <scope>NUCLEOTIDE SEQUENCE [LARGE SCALE GENOMIC DNA]</scope>
    <source>
        <strain evidence="5 6">DSM 22489</strain>
    </source>
</reference>
<dbReference type="InterPro" id="IPR007348">
    <property type="entry name" value="CopC_dom"/>
</dbReference>
<dbReference type="GO" id="GO:0042597">
    <property type="term" value="C:periplasmic space"/>
    <property type="evidence" value="ECO:0007669"/>
    <property type="project" value="InterPro"/>
</dbReference>
<gene>
    <name evidence="5" type="ORF">SAMN05421819_2628</name>
</gene>
<keyword evidence="6" id="KW-1185">Reference proteome</keyword>
<evidence type="ECO:0000256" key="2">
    <source>
        <dbReference type="ARBA" id="ARBA00023008"/>
    </source>
</evidence>
<dbReference type="Proteomes" id="UP000236728">
    <property type="component" value="Unassembled WGS sequence"/>
</dbReference>
<dbReference type="GO" id="GO:0046688">
    <property type="term" value="P:response to copper ion"/>
    <property type="evidence" value="ECO:0007669"/>
    <property type="project" value="InterPro"/>
</dbReference>
<sequence>MQLKALRFSAIRFSAALLLALSSTAALAHSKPKIMLPAPDSTGPAPAELSVIFSEPLMAKFSKLELTDEKGKVLSKESSVLDPKDSKHLTLKLPKLAPGTYYVHWVSAAADGHHMDGDYSFNVK</sequence>
<evidence type="ECO:0000313" key="5">
    <source>
        <dbReference type="EMBL" id="SEG35075.1"/>
    </source>
</evidence>
<evidence type="ECO:0000256" key="3">
    <source>
        <dbReference type="SAM" id="SignalP"/>
    </source>
</evidence>
<evidence type="ECO:0000256" key="1">
    <source>
        <dbReference type="ARBA" id="ARBA00022729"/>
    </source>
</evidence>
<evidence type="ECO:0000313" key="6">
    <source>
        <dbReference type="Proteomes" id="UP000236728"/>
    </source>
</evidence>
<dbReference type="AlphaFoldDB" id="A0A1H5ZH55"/>
<organism evidence="5 6">
    <name type="scientific">Bryocella elongata</name>
    <dbReference type="NCBI Taxonomy" id="863522"/>
    <lineage>
        <taxon>Bacteria</taxon>
        <taxon>Pseudomonadati</taxon>
        <taxon>Acidobacteriota</taxon>
        <taxon>Terriglobia</taxon>
        <taxon>Terriglobales</taxon>
        <taxon>Acidobacteriaceae</taxon>
        <taxon>Bryocella</taxon>
    </lineage>
</organism>
<feature type="signal peptide" evidence="3">
    <location>
        <begin position="1"/>
        <end position="28"/>
    </location>
</feature>
<dbReference type="EMBL" id="FNVA01000004">
    <property type="protein sequence ID" value="SEG35075.1"/>
    <property type="molecule type" value="Genomic_DNA"/>
</dbReference>
<dbReference type="InterPro" id="IPR014755">
    <property type="entry name" value="Cu-Rt/internalin_Ig-like"/>
</dbReference>
<feature type="chain" id="PRO_5009291535" description="CopC domain-containing protein" evidence="3">
    <location>
        <begin position="29"/>
        <end position="124"/>
    </location>
</feature>
<evidence type="ECO:0000259" key="4">
    <source>
        <dbReference type="Pfam" id="PF04234"/>
    </source>
</evidence>
<keyword evidence="1 3" id="KW-0732">Signal</keyword>
<proteinExistence type="predicted"/>
<keyword evidence="2" id="KW-0186">Copper</keyword>
<dbReference type="GO" id="GO:0005507">
    <property type="term" value="F:copper ion binding"/>
    <property type="evidence" value="ECO:0007669"/>
    <property type="project" value="InterPro"/>
</dbReference>
<dbReference type="InterPro" id="IPR014756">
    <property type="entry name" value="Ig_E-set"/>
</dbReference>
<dbReference type="RefSeq" id="WP_103933507.1">
    <property type="nucleotide sequence ID" value="NZ_FNVA01000004.1"/>
</dbReference>
<dbReference type="Gene3D" id="2.60.40.1220">
    <property type="match status" value="1"/>
</dbReference>
<protein>
    <recommendedName>
        <fullName evidence="4">CopC domain-containing protein</fullName>
    </recommendedName>
</protein>
<dbReference type="Pfam" id="PF04234">
    <property type="entry name" value="CopC"/>
    <property type="match status" value="1"/>
</dbReference>
<dbReference type="SUPFAM" id="SSF81296">
    <property type="entry name" value="E set domains"/>
    <property type="match status" value="1"/>
</dbReference>
<feature type="domain" description="CopC" evidence="4">
    <location>
        <begin position="29"/>
        <end position="123"/>
    </location>
</feature>
<dbReference type="OrthoDB" id="2353937at2"/>